<dbReference type="InterPro" id="IPR006311">
    <property type="entry name" value="TAT_signal"/>
</dbReference>
<evidence type="ECO:0000313" key="1">
    <source>
        <dbReference type="EMBL" id="QWZ10218.1"/>
    </source>
</evidence>
<dbReference type="Pfam" id="PF05787">
    <property type="entry name" value="PhoX"/>
    <property type="match status" value="1"/>
</dbReference>
<dbReference type="InterPro" id="IPR008557">
    <property type="entry name" value="PhoX"/>
</dbReference>
<dbReference type="RefSeq" id="WP_216942064.1">
    <property type="nucleotide sequence ID" value="NZ_CP077062.1"/>
</dbReference>
<dbReference type="KEGG" id="nps:KRR39_11110"/>
<name>A0A975T3J2_9ACTN</name>
<organism evidence="1 2">
    <name type="scientific">Nocardioides panacis</name>
    <dbReference type="NCBI Taxonomy" id="2849501"/>
    <lineage>
        <taxon>Bacteria</taxon>
        <taxon>Bacillati</taxon>
        <taxon>Actinomycetota</taxon>
        <taxon>Actinomycetes</taxon>
        <taxon>Propionibacteriales</taxon>
        <taxon>Nocardioidaceae</taxon>
        <taxon>Nocardioides</taxon>
    </lineage>
</organism>
<dbReference type="PANTHER" id="PTHR35399:SF4">
    <property type="entry name" value="MEMBRANE PROTEIN"/>
    <property type="match status" value="1"/>
</dbReference>
<proteinExistence type="predicted"/>
<accession>A0A975T3J2</accession>
<dbReference type="PROSITE" id="PS51318">
    <property type="entry name" value="TAT"/>
    <property type="match status" value="1"/>
</dbReference>
<sequence length="497" mass="52913">MSLNRRQLLNRGGAASAGALVASFGLGSPALADAAQASRSPGKGSGRLFGPLQSKPGDLLALPEGFSYEAVAVSGQTEVHDGSGTVVGKTPERPDGTLVVASGNGYRMVQNHEAGPGATYPVPLVEGTTYDAGVLGGGCTVIDVSRTGKRRSEWVGLSGTISNCAGGPTPWGSWLTCEETEARAGTGGLLKDHGYVFEVFADQPDRQVPLPIKAWGRFAHEAVVIEPSRTRAYLTEDAGGPNGLFYRWTAPTGHRLRPRIAEALGADDGTLEALALLDRDGSVLPDLAYVTSAQIGHPFRTTWKKVPDRQATTTSIRKQFADGEVTRSKKLEGAWGDRHGAYFVASFAFGASDLPADATRHDGQLWYYRYEDRTLTLKAYFPYNERLHAETPGWEAGLGRSLDLAFDGPDGCHVSPYGSLVLSEDGNTANHLLSWSEETGAQAIARNLLVLEKSAAGGNVYSEMTGPCFSPDGLILFGNIQEPGHSFAIRGPWSTYL</sequence>
<dbReference type="Proteomes" id="UP000683575">
    <property type="component" value="Chromosome"/>
</dbReference>
<reference evidence="1" key="1">
    <citation type="submission" date="2021-06" db="EMBL/GenBank/DDBJ databases">
        <title>Complete genome sequence of Nocardioides sp. G188.</title>
        <authorList>
            <person name="Im W.-T."/>
        </authorList>
    </citation>
    <scope>NUCLEOTIDE SEQUENCE</scope>
    <source>
        <strain evidence="1">G188</strain>
    </source>
</reference>
<keyword evidence="2" id="KW-1185">Reference proteome</keyword>
<dbReference type="EMBL" id="CP077062">
    <property type="protein sequence ID" value="QWZ10218.1"/>
    <property type="molecule type" value="Genomic_DNA"/>
</dbReference>
<protein>
    <submittedName>
        <fullName evidence="1">DUF839 domain-containing protein</fullName>
    </submittedName>
</protein>
<dbReference type="PANTHER" id="PTHR35399">
    <property type="entry name" value="SLR8030 PROTEIN"/>
    <property type="match status" value="1"/>
</dbReference>
<evidence type="ECO:0000313" key="2">
    <source>
        <dbReference type="Proteomes" id="UP000683575"/>
    </source>
</evidence>
<dbReference type="AlphaFoldDB" id="A0A975T3J2"/>
<gene>
    <name evidence="1" type="ORF">KRR39_11110</name>
</gene>